<dbReference type="InterPro" id="IPR014710">
    <property type="entry name" value="RmlC-like_jellyroll"/>
</dbReference>
<reference evidence="3 4" key="1">
    <citation type="submission" date="2019-03" db="EMBL/GenBank/DDBJ databases">
        <title>Genomic Encyclopedia of Type Strains, Phase IV (KMG-IV): sequencing the most valuable type-strain genomes for metagenomic binning, comparative biology and taxonomic classification.</title>
        <authorList>
            <person name="Goeker M."/>
        </authorList>
    </citation>
    <scope>NUCLEOTIDE SEQUENCE [LARGE SCALE GENOMIC DNA]</scope>
    <source>
        <strain evidence="3 4">DSM 45765</strain>
    </source>
</reference>
<dbReference type="CDD" id="cd07010">
    <property type="entry name" value="cupin_PMI_type_I_N_bac"/>
    <property type="match status" value="1"/>
</dbReference>
<keyword evidence="4" id="KW-1185">Reference proteome</keyword>
<keyword evidence="3" id="KW-0413">Isomerase</keyword>
<evidence type="ECO:0000313" key="3">
    <source>
        <dbReference type="EMBL" id="TCP48609.1"/>
    </source>
</evidence>
<proteinExistence type="predicted"/>
<keyword evidence="1" id="KW-0479">Metal-binding</keyword>
<dbReference type="GO" id="GO:0016853">
    <property type="term" value="F:isomerase activity"/>
    <property type="evidence" value="ECO:0007669"/>
    <property type="project" value="UniProtKB-KW"/>
</dbReference>
<evidence type="ECO:0000313" key="4">
    <source>
        <dbReference type="Proteomes" id="UP000294911"/>
    </source>
</evidence>
<organism evidence="3 4">
    <name type="scientific">Tamaricihabitans halophyticus</name>
    <dbReference type="NCBI Taxonomy" id="1262583"/>
    <lineage>
        <taxon>Bacteria</taxon>
        <taxon>Bacillati</taxon>
        <taxon>Actinomycetota</taxon>
        <taxon>Actinomycetes</taxon>
        <taxon>Pseudonocardiales</taxon>
        <taxon>Pseudonocardiaceae</taxon>
        <taxon>Tamaricihabitans</taxon>
    </lineage>
</organism>
<dbReference type="Proteomes" id="UP000294911">
    <property type="component" value="Unassembled WGS sequence"/>
</dbReference>
<dbReference type="InterPro" id="IPR051804">
    <property type="entry name" value="Carb_Metab_Reg_Kinase/Isom"/>
</dbReference>
<evidence type="ECO:0000256" key="1">
    <source>
        <dbReference type="ARBA" id="ARBA00022723"/>
    </source>
</evidence>
<protein>
    <submittedName>
        <fullName evidence="3">Mannose-6-phosphate isomerase</fullName>
    </submittedName>
</protein>
<dbReference type="EMBL" id="SLXQ01000010">
    <property type="protein sequence ID" value="TCP48609.1"/>
    <property type="molecule type" value="Genomic_DNA"/>
</dbReference>
<dbReference type="OrthoDB" id="9808275at2"/>
<dbReference type="PANTHER" id="PTHR42742:SF3">
    <property type="entry name" value="FRUCTOKINASE"/>
    <property type="match status" value="1"/>
</dbReference>
<dbReference type="AlphaFoldDB" id="A0A4R2QIK7"/>
<dbReference type="Gene3D" id="2.60.120.10">
    <property type="entry name" value="Jelly Rolls"/>
    <property type="match status" value="1"/>
</dbReference>
<dbReference type="InterPro" id="IPR011051">
    <property type="entry name" value="RmlC_Cupin_sf"/>
</dbReference>
<dbReference type="GO" id="GO:0046872">
    <property type="term" value="F:metal ion binding"/>
    <property type="evidence" value="ECO:0007669"/>
    <property type="project" value="UniProtKB-KW"/>
</dbReference>
<keyword evidence="2" id="KW-0862">Zinc</keyword>
<name>A0A4R2QIK7_9PSEU</name>
<dbReference type="RefSeq" id="WP_132878878.1">
    <property type="nucleotide sequence ID" value="NZ_SLXQ01000010.1"/>
</dbReference>
<accession>A0A4R2QIK7</accession>
<comment type="caution">
    <text evidence="3">The sequence shown here is derived from an EMBL/GenBank/DDBJ whole genome shotgun (WGS) entry which is preliminary data.</text>
</comment>
<gene>
    <name evidence="3" type="ORF">EV191_110169</name>
</gene>
<dbReference type="PANTHER" id="PTHR42742">
    <property type="entry name" value="TRANSCRIPTIONAL REPRESSOR MPRA"/>
    <property type="match status" value="1"/>
</dbReference>
<sequence length="348" mass="36602">MNASRPPTIELLPANQPPQFYRGGAAIAELRGSVDAAEFGPEDWVASATTLFGQQAHGLSTLADGRLLRDAVAADPLGWLGAAQHDALGVNTGLLVKLLHAGQRLPVHCHPDDAFARTQLSAGCGKTEAWVVVHTDSPDRTVYLGFREDQDPQTVAGWVAEQDSAAMLDALNAITVNPGDTVFVPAGVPHAIGAGVFIVELQQPTDLSITLEWQDFLPDAAKAHLGIGYPNALRCLDHSGWSAARLAEVVHRGPGDGPRLNPLPAAANPFFRAEWLRISTQARLAPCYGVLVALSGTATLRPESGPPLPIGRGSTVVIPHGAGETIVDGEITAVYCRPPDPADVPLAE</sequence>
<evidence type="ECO:0000256" key="2">
    <source>
        <dbReference type="ARBA" id="ARBA00022833"/>
    </source>
</evidence>
<dbReference type="SUPFAM" id="SSF51182">
    <property type="entry name" value="RmlC-like cupins"/>
    <property type="match status" value="1"/>
</dbReference>